<dbReference type="PANTHER" id="PTHR14969:SF62">
    <property type="entry name" value="DECAPRENYLPHOSPHORYL-5-PHOSPHORIBOSE PHOSPHATASE RV3807C-RELATED"/>
    <property type="match status" value="1"/>
</dbReference>
<evidence type="ECO:0000256" key="10">
    <source>
        <dbReference type="SAM" id="Phobius"/>
    </source>
</evidence>
<evidence type="ECO:0000256" key="1">
    <source>
        <dbReference type="ARBA" id="ARBA00004651"/>
    </source>
</evidence>
<feature type="transmembrane region" description="Helical" evidence="10">
    <location>
        <begin position="56"/>
        <end position="75"/>
    </location>
</feature>
<reference evidence="12 13" key="1">
    <citation type="submission" date="2015-12" db="EMBL/GenBank/DDBJ databases">
        <title>Complete genome of Lacimicrobium alkaliphilum KCTC 32984.</title>
        <authorList>
            <person name="Kim S.-G."/>
            <person name="Lee Y.-J."/>
        </authorList>
    </citation>
    <scope>NUCLEOTIDE SEQUENCE [LARGE SCALE GENOMIC DNA]</scope>
    <source>
        <strain evidence="12 13">YelD216</strain>
    </source>
</reference>
<keyword evidence="4 10" id="KW-0812">Transmembrane</keyword>
<organism evidence="12 13">
    <name type="scientific">Lacimicrobium alkaliphilum</name>
    <dbReference type="NCBI Taxonomy" id="1526571"/>
    <lineage>
        <taxon>Bacteria</taxon>
        <taxon>Pseudomonadati</taxon>
        <taxon>Pseudomonadota</taxon>
        <taxon>Gammaproteobacteria</taxon>
        <taxon>Alteromonadales</taxon>
        <taxon>Alteromonadaceae</taxon>
        <taxon>Lacimicrobium</taxon>
    </lineage>
</organism>
<feature type="domain" description="Phosphatidic acid phosphatase type 2/haloperoxidase" evidence="11">
    <location>
        <begin position="57"/>
        <end position="166"/>
    </location>
</feature>
<evidence type="ECO:0000256" key="8">
    <source>
        <dbReference type="ARBA" id="ARBA00032707"/>
    </source>
</evidence>
<keyword evidence="7 10" id="KW-0472">Membrane</keyword>
<dbReference type="InterPro" id="IPR000326">
    <property type="entry name" value="PAP2/HPO"/>
</dbReference>
<evidence type="ECO:0000256" key="7">
    <source>
        <dbReference type="ARBA" id="ARBA00023136"/>
    </source>
</evidence>
<evidence type="ECO:0000256" key="3">
    <source>
        <dbReference type="ARBA" id="ARBA00022475"/>
    </source>
</evidence>
<sequence length="170" mass="19209">MNLFARADTQLFYWLFNKTSGRNCTPVRWVSRTGDGHLYLAVGLVLWFFEPQYGDLFLYTALTAYALELPVYLLLKKSFRRQRPCDLLRNFRAHISPSDKFSLPSGHTAAAFLMAALIAHFYPAFSLVVYLWATTIGLSRVLLGVHYPSDILAGACLGLCISMFSLNLMV</sequence>
<gene>
    <name evidence="12" type="ORF">AT746_00620</name>
</gene>
<evidence type="ECO:0000256" key="5">
    <source>
        <dbReference type="ARBA" id="ARBA00022801"/>
    </source>
</evidence>
<dbReference type="STRING" id="1526571.AT746_00620"/>
<evidence type="ECO:0000256" key="9">
    <source>
        <dbReference type="ARBA" id="ARBA00047594"/>
    </source>
</evidence>
<dbReference type="OrthoDB" id="9780507at2"/>
<dbReference type="SUPFAM" id="SSF48317">
    <property type="entry name" value="Acid phosphatase/Vanadium-dependent haloperoxidase"/>
    <property type="match status" value="1"/>
</dbReference>
<evidence type="ECO:0000313" key="12">
    <source>
        <dbReference type="EMBL" id="ALS96925.1"/>
    </source>
</evidence>
<evidence type="ECO:0000256" key="6">
    <source>
        <dbReference type="ARBA" id="ARBA00022989"/>
    </source>
</evidence>
<dbReference type="RefSeq" id="WP_062474977.1">
    <property type="nucleotide sequence ID" value="NZ_CP013650.1"/>
</dbReference>
<evidence type="ECO:0000259" key="11">
    <source>
        <dbReference type="SMART" id="SM00014"/>
    </source>
</evidence>
<feature type="transmembrane region" description="Helical" evidence="10">
    <location>
        <begin position="151"/>
        <end position="169"/>
    </location>
</feature>
<evidence type="ECO:0000256" key="4">
    <source>
        <dbReference type="ARBA" id="ARBA00022692"/>
    </source>
</evidence>
<dbReference type="GO" id="GO:0050380">
    <property type="term" value="F:undecaprenyl-diphosphatase activity"/>
    <property type="evidence" value="ECO:0007669"/>
    <property type="project" value="UniProtKB-EC"/>
</dbReference>
<evidence type="ECO:0000256" key="2">
    <source>
        <dbReference type="ARBA" id="ARBA00012374"/>
    </source>
</evidence>
<dbReference type="Pfam" id="PF01569">
    <property type="entry name" value="PAP2"/>
    <property type="match status" value="1"/>
</dbReference>
<keyword evidence="5" id="KW-0378">Hydrolase</keyword>
<feature type="transmembrane region" description="Helical" evidence="10">
    <location>
        <begin position="110"/>
        <end position="131"/>
    </location>
</feature>
<accession>A0A0U2PD18</accession>
<keyword evidence="13" id="KW-1185">Reference proteome</keyword>
<evidence type="ECO:0000313" key="13">
    <source>
        <dbReference type="Proteomes" id="UP000068447"/>
    </source>
</evidence>
<dbReference type="GO" id="GO:0005886">
    <property type="term" value="C:plasma membrane"/>
    <property type="evidence" value="ECO:0007669"/>
    <property type="project" value="UniProtKB-SubCell"/>
</dbReference>
<dbReference type="KEGG" id="lal:AT746_00620"/>
<dbReference type="SMART" id="SM00014">
    <property type="entry name" value="acidPPc"/>
    <property type="match status" value="1"/>
</dbReference>
<proteinExistence type="predicted"/>
<dbReference type="Gene3D" id="1.20.144.10">
    <property type="entry name" value="Phosphatidic acid phosphatase type 2/haloperoxidase"/>
    <property type="match status" value="1"/>
</dbReference>
<keyword evidence="3" id="KW-1003">Cell membrane</keyword>
<comment type="subcellular location">
    <subcellularLocation>
        <location evidence="1">Cell membrane</location>
        <topology evidence="1">Multi-pass membrane protein</topology>
    </subcellularLocation>
</comment>
<keyword evidence="6 10" id="KW-1133">Transmembrane helix</keyword>
<dbReference type="EMBL" id="CP013650">
    <property type="protein sequence ID" value="ALS96925.1"/>
    <property type="molecule type" value="Genomic_DNA"/>
</dbReference>
<dbReference type="EC" id="3.6.1.27" evidence="2"/>
<dbReference type="PANTHER" id="PTHR14969">
    <property type="entry name" value="SPHINGOSINE-1-PHOSPHATE PHOSPHOHYDROLASE"/>
    <property type="match status" value="1"/>
</dbReference>
<dbReference type="Proteomes" id="UP000068447">
    <property type="component" value="Chromosome"/>
</dbReference>
<comment type="catalytic activity">
    <reaction evidence="9">
        <text>di-trans,octa-cis-undecaprenyl diphosphate + H2O = di-trans,octa-cis-undecaprenyl phosphate + phosphate + H(+)</text>
        <dbReference type="Rhea" id="RHEA:28094"/>
        <dbReference type="ChEBI" id="CHEBI:15377"/>
        <dbReference type="ChEBI" id="CHEBI:15378"/>
        <dbReference type="ChEBI" id="CHEBI:43474"/>
        <dbReference type="ChEBI" id="CHEBI:58405"/>
        <dbReference type="ChEBI" id="CHEBI:60392"/>
        <dbReference type="EC" id="3.6.1.27"/>
    </reaction>
</comment>
<name>A0A0U2PD18_9ALTE</name>
<dbReference type="InterPro" id="IPR036938">
    <property type="entry name" value="PAP2/HPO_sf"/>
</dbReference>
<dbReference type="AlphaFoldDB" id="A0A0U2PD18"/>
<protein>
    <recommendedName>
        <fullName evidence="2">undecaprenyl-diphosphate phosphatase</fullName>
        <ecNumber evidence="2">3.6.1.27</ecNumber>
    </recommendedName>
    <alternativeName>
        <fullName evidence="8">Undecaprenyl pyrophosphate phosphatase</fullName>
    </alternativeName>
</protein>